<evidence type="ECO:0000313" key="9">
    <source>
        <dbReference type="Proteomes" id="UP000095038"/>
    </source>
</evidence>
<proteinExistence type="inferred from homology"/>
<dbReference type="GO" id="GO:0000439">
    <property type="term" value="C:transcription factor TFIIH core complex"/>
    <property type="evidence" value="ECO:0007669"/>
    <property type="project" value="EnsemblFungi"/>
</dbReference>
<dbReference type="SUPFAM" id="SSF140383">
    <property type="entry name" value="BSD domain-like"/>
    <property type="match status" value="1"/>
</dbReference>
<organism evidence="8 9">
    <name type="scientific">Ascoidea rubescens DSM 1968</name>
    <dbReference type="NCBI Taxonomy" id="1344418"/>
    <lineage>
        <taxon>Eukaryota</taxon>
        <taxon>Fungi</taxon>
        <taxon>Dikarya</taxon>
        <taxon>Ascomycota</taxon>
        <taxon>Saccharomycotina</taxon>
        <taxon>Saccharomycetes</taxon>
        <taxon>Ascoideaceae</taxon>
        <taxon>Ascoidea</taxon>
    </lineage>
</organism>
<keyword evidence="4" id="KW-0805">Transcription regulation</keyword>
<keyword evidence="3" id="KW-0677">Repeat</keyword>
<protein>
    <submittedName>
        <fullName evidence="8">BSD-domain-containing protein</fullName>
    </submittedName>
</protein>
<comment type="similarity">
    <text evidence="2">Belongs to the TFB1 family.</text>
</comment>
<gene>
    <name evidence="8" type="ORF">ASCRUDRAFT_76414</name>
</gene>
<dbReference type="GO" id="GO:0006367">
    <property type="term" value="P:transcription initiation at RNA polymerase II promoter"/>
    <property type="evidence" value="ECO:0007669"/>
    <property type="project" value="EnsemblFungi"/>
</dbReference>
<dbReference type="InterPro" id="IPR005607">
    <property type="entry name" value="BSD_dom"/>
</dbReference>
<dbReference type="AlphaFoldDB" id="A0A1D2VFH6"/>
<dbReference type="RefSeq" id="XP_020046731.1">
    <property type="nucleotide sequence ID" value="XM_020193460.1"/>
</dbReference>
<evidence type="ECO:0000256" key="1">
    <source>
        <dbReference type="ARBA" id="ARBA00004123"/>
    </source>
</evidence>
<name>A0A1D2VFH6_9ASCO</name>
<feature type="domain" description="BSD" evidence="7">
    <location>
        <begin position="151"/>
        <end position="192"/>
    </location>
</feature>
<reference evidence="9" key="1">
    <citation type="submission" date="2016-05" db="EMBL/GenBank/DDBJ databases">
        <title>Comparative genomics of biotechnologically important yeasts.</title>
        <authorList>
            <consortium name="DOE Joint Genome Institute"/>
            <person name="Riley R."/>
            <person name="Haridas S."/>
            <person name="Wolfe K.H."/>
            <person name="Lopes M.R."/>
            <person name="Hittinger C.T."/>
            <person name="Goker M."/>
            <person name="Salamov A."/>
            <person name="Wisecaver J."/>
            <person name="Long T.M."/>
            <person name="Aerts A.L."/>
            <person name="Barry K."/>
            <person name="Choi C."/>
            <person name="Clum A."/>
            <person name="Coughlan A.Y."/>
            <person name="Deshpande S."/>
            <person name="Douglass A.P."/>
            <person name="Hanson S.J."/>
            <person name="Klenk H.-P."/>
            <person name="Labutti K."/>
            <person name="Lapidus A."/>
            <person name="Lindquist E."/>
            <person name="Lipzen A."/>
            <person name="Meier-Kolthoff J.P."/>
            <person name="Ohm R.A."/>
            <person name="Otillar R.P."/>
            <person name="Pangilinan J."/>
            <person name="Peng Y."/>
            <person name="Rokas A."/>
            <person name="Rosa C.A."/>
            <person name="Scheuner C."/>
            <person name="Sibirny A.A."/>
            <person name="Slot J.C."/>
            <person name="Stielow J.B."/>
            <person name="Sun H."/>
            <person name="Kurtzman C.P."/>
            <person name="Blackwell M."/>
            <person name="Grigoriev I.V."/>
            <person name="Jeffries T.W."/>
        </authorList>
    </citation>
    <scope>NUCLEOTIDE SEQUENCE [LARGE SCALE GENOMIC DNA]</scope>
    <source>
        <strain evidence="9">DSM 1968</strain>
    </source>
</reference>
<dbReference type="GO" id="GO:0006289">
    <property type="term" value="P:nucleotide-excision repair"/>
    <property type="evidence" value="ECO:0007669"/>
    <property type="project" value="EnsemblFungi"/>
</dbReference>
<dbReference type="InParanoid" id="A0A1D2VFH6"/>
<dbReference type="Gene3D" id="2.30.29.30">
    <property type="entry name" value="Pleckstrin-homology domain (PH domain)/Phosphotyrosine-binding domain (PTB)"/>
    <property type="match status" value="1"/>
</dbReference>
<dbReference type="InterPro" id="IPR013876">
    <property type="entry name" value="TFIIH_BTF_p62_N"/>
</dbReference>
<dbReference type="EMBL" id="KV454482">
    <property type="protein sequence ID" value="ODV60424.1"/>
    <property type="molecule type" value="Genomic_DNA"/>
</dbReference>
<comment type="subcellular location">
    <subcellularLocation>
        <location evidence="1">Nucleus</location>
    </subcellularLocation>
</comment>
<dbReference type="GO" id="GO:0005829">
    <property type="term" value="C:cytosol"/>
    <property type="evidence" value="ECO:0007669"/>
    <property type="project" value="EnsemblFungi"/>
</dbReference>
<dbReference type="GO" id="GO:0006360">
    <property type="term" value="P:transcription by RNA polymerase I"/>
    <property type="evidence" value="ECO:0007669"/>
    <property type="project" value="EnsemblFungi"/>
</dbReference>
<keyword evidence="6" id="KW-0539">Nucleus</keyword>
<dbReference type="PROSITE" id="PS50858">
    <property type="entry name" value="BSD"/>
    <property type="match status" value="2"/>
</dbReference>
<dbReference type="GO" id="GO:0010314">
    <property type="term" value="F:phosphatidylinositol-5-phosphate binding"/>
    <property type="evidence" value="ECO:0007669"/>
    <property type="project" value="EnsemblFungi"/>
</dbReference>
<dbReference type="STRING" id="1344418.A0A1D2VFH6"/>
<dbReference type="InterPro" id="IPR027079">
    <property type="entry name" value="Tfb1/GTF2H1"/>
</dbReference>
<keyword evidence="5" id="KW-0804">Transcription</keyword>
<evidence type="ECO:0000256" key="2">
    <source>
        <dbReference type="ARBA" id="ARBA00009448"/>
    </source>
</evidence>
<evidence type="ECO:0000256" key="4">
    <source>
        <dbReference type="ARBA" id="ARBA00023015"/>
    </source>
</evidence>
<sequence length="628" mass="72472">MISGSCVYKSRSGIVSIDELNDPPVLTWEPVESEGNPLSLRVSLRLICGLQANAPTSDKMKIRIQYKVDANADPKPINFVFKSRVTMNKIKDSLQVFVSRQKLAMRAQELQEEKEKQNKLKGKSTFQNTNDRGTSIDDILDFKKLIKDFDLQKEFLSKNPMIFKTFQETVIENKLTPVEFWSARIHLLRTFALQSAQKRGPYNVLSTIKPVEDDDRQSNISLTREKIFLMFEQYPIIKRAYDENVPRMSEGEFWSRFFSSLLFRKLKGEKIKRNDTGDVILDKYLKMDLNQSLNDTIPNVISNTNVSENSINNQDNNIHINRFINLDANEQDVSQKLGNRPDFTMRTDKNDEIVPILKGMNKLSKKLVDLSHDEFSNPSKRRFLDSQEELNSILEKETEELILSDLEDSFKTEYIELNIQNKNTRGLQKKKSKLNNILVNFSKEDELRILNYEKTLFNKPLDFKSVFSNKECIDQISSKVNMTAKINSKQSKQSWQASKLSTSNTLNATNLLNNTSDQIEDKIFGTVALEALRRTHITSVEFLRHFWIVFSSGDPSQSKSLQKLYTSIKKCDDRVTSVIESLPDKEKKDRALIYLKPLKDSLNRAILEFARVVRESNNQSRAATPINK</sequence>
<dbReference type="SMART" id="SM00751">
    <property type="entry name" value="BSD"/>
    <property type="match status" value="2"/>
</dbReference>
<evidence type="ECO:0000313" key="8">
    <source>
        <dbReference type="EMBL" id="ODV60424.1"/>
    </source>
</evidence>
<dbReference type="InterPro" id="IPR035925">
    <property type="entry name" value="BSD_dom_sf"/>
</dbReference>
<dbReference type="OrthoDB" id="360521at2759"/>
<keyword evidence="9" id="KW-1185">Reference proteome</keyword>
<evidence type="ECO:0000256" key="3">
    <source>
        <dbReference type="ARBA" id="ARBA00022737"/>
    </source>
</evidence>
<dbReference type="GO" id="GO:0005675">
    <property type="term" value="C:transcription factor TFIIH holo complex"/>
    <property type="evidence" value="ECO:0007669"/>
    <property type="project" value="EnsemblFungi"/>
</dbReference>
<dbReference type="CDD" id="cd13229">
    <property type="entry name" value="PH_TFIIH"/>
    <property type="match status" value="1"/>
</dbReference>
<dbReference type="Pfam" id="PF08567">
    <property type="entry name" value="PH_TFIIH"/>
    <property type="match status" value="1"/>
</dbReference>
<dbReference type="PANTHER" id="PTHR12856">
    <property type="entry name" value="TRANSCRIPTION INITIATION FACTOR IIH-RELATED"/>
    <property type="match status" value="1"/>
</dbReference>
<dbReference type="InterPro" id="IPR011993">
    <property type="entry name" value="PH-like_dom_sf"/>
</dbReference>
<dbReference type="Pfam" id="PF03909">
    <property type="entry name" value="BSD"/>
    <property type="match status" value="1"/>
</dbReference>
<accession>A0A1D2VFH6</accession>
<evidence type="ECO:0000256" key="6">
    <source>
        <dbReference type="ARBA" id="ARBA00023242"/>
    </source>
</evidence>
<evidence type="ECO:0000256" key="5">
    <source>
        <dbReference type="ARBA" id="ARBA00023163"/>
    </source>
</evidence>
<feature type="domain" description="BSD" evidence="7">
    <location>
        <begin position="214"/>
        <end position="265"/>
    </location>
</feature>
<dbReference type="FunCoup" id="A0A1D2VFH6">
    <property type="interactions" value="950"/>
</dbReference>
<evidence type="ECO:0000259" key="7">
    <source>
        <dbReference type="PROSITE" id="PS50858"/>
    </source>
</evidence>
<dbReference type="SUPFAM" id="SSF50729">
    <property type="entry name" value="PH domain-like"/>
    <property type="match status" value="1"/>
</dbReference>
<dbReference type="GO" id="GO:0000112">
    <property type="term" value="C:nucleotide-excision repair factor 3 complex"/>
    <property type="evidence" value="ECO:0007669"/>
    <property type="project" value="EnsemblFungi"/>
</dbReference>
<dbReference type="Proteomes" id="UP000095038">
    <property type="component" value="Unassembled WGS sequence"/>
</dbReference>
<dbReference type="GO" id="GO:0032266">
    <property type="term" value="F:phosphatidylinositol-3-phosphate binding"/>
    <property type="evidence" value="ECO:0007669"/>
    <property type="project" value="EnsemblFungi"/>
</dbReference>
<dbReference type="GeneID" id="30967096"/>